<name>A0A411HL15_9GAMM</name>
<dbReference type="KEGG" id="xbc:ELE36_12490"/>
<evidence type="ECO:0000313" key="1">
    <source>
        <dbReference type="EMBL" id="QBB71104.1"/>
    </source>
</evidence>
<dbReference type="Proteomes" id="UP000291562">
    <property type="component" value="Chromosome"/>
</dbReference>
<dbReference type="AlphaFoldDB" id="A0A411HL15"/>
<protein>
    <submittedName>
        <fullName evidence="1">Uncharacterized protein</fullName>
    </submittedName>
</protein>
<sequence>MNDISENEDLSHWWFASIGDTLVWARMTVLESGDVEVFDCDGNTLAYPDEDAARAALLDAEFRDFDGIDEDDANMFGFSLEELEPPRGDSDEELVAQMTHRLNAKN</sequence>
<keyword evidence="2" id="KW-1185">Reference proteome</keyword>
<organism evidence="1 2">
    <name type="scientific">Pseudolysobacter antarcticus</name>
    <dbReference type="NCBI Taxonomy" id="2511995"/>
    <lineage>
        <taxon>Bacteria</taxon>
        <taxon>Pseudomonadati</taxon>
        <taxon>Pseudomonadota</taxon>
        <taxon>Gammaproteobacteria</taxon>
        <taxon>Lysobacterales</taxon>
        <taxon>Rhodanobacteraceae</taxon>
        <taxon>Pseudolysobacter</taxon>
    </lineage>
</organism>
<reference evidence="1 2" key="1">
    <citation type="submission" date="2019-01" db="EMBL/GenBank/DDBJ databases">
        <title>Pseudolysobacter antarctica gen. nov., sp. nov., isolated from Fildes Peninsula, Antarctica.</title>
        <authorList>
            <person name="Wei Z."/>
            <person name="Peng F."/>
        </authorList>
    </citation>
    <scope>NUCLEOTIDE SEQUENCE [LARGE SCALE GENOMIC DNA]</scope>
    <source>
        <strain evidence="1 2">AQ6-296</strain>
    </source>
</reference>
<dbReference type="RefSeq" id="WP_129833784.1">
    <property type="nucleotide sequence ID" value="NZ_CP035704.1"/>
</dbReference>
<accession>A0A411HL15</accession>
<evidence type="ECO:0000313" key="2">
    <source>
        <dbReference type="Proteomes" id="UP000291562"/>
    </source>
</evidence>
<proteinExistence type="predicted"/>
<dbReference type="EMBL" id="CP035704">
    <property type="protein sequence ID" value="QBB71104.1"/>
    <property type="molecule type" value="Genomic_DNA"/>
</dbReference>
<dbReference type="OrthoDB" id="5966186at2"/>
<gene>
    <name evidence="1" type="ORF">ELE36_12490</name>
</gene>